<feature type="transmembrane region" description="Helical" evidence="11">
    <location>
        <begin position="289"/>
        <end position="312"/>
    </location>
</feature>
<dbReference type="RefSeq" id="WP_046558711.1">
    <property type="nucleotide sequence ID" value="NZ_LAHO01000017.1"/>
</dbReference>
<evidence type="ECO:0000313" key="14">
    <source>
        <dbReference type="EMBL" id="KKO44309.1"/>
    </source>
</evidence>
<dbReference type="FunFam" id="1.10.287.950:FF:000001">
    <property type="entry name" value="Methyl-accepting chemotaxis sensory transducer"/>
    <property type="match status" value="1"/>
</dbReference>
<dbReference type="Gene3D" id="3.30.450.20">
    <property type="entry name" value="PAS domain"/>
    <property type="match status" value="1"/>
</dbReference>
<comment type="similarity">
    <text evidence="8">Belongs to the methyl-accepting chemotaxis (MCP) protein family.</text>
</comment>
<dbReference type="SMART" id="SM00283">
    <property type="entry name" value="MA"/>
    <property type="match status" value="1"/>
</dbReference>
<keyword evidence="7 9" id="KW-0807">Transducer</keyword>
<dbReference type="AlphaFoldDB" id="A0A0M2V1R2"/>
<dbReference type="GO" id="GO:0006935">
    <property type="term" value="P:chemotaxis"/>
    <property type="evidence" value="ECO:0007669"/>
    <property type="project" value="UniProtKB-KW"/>
</dbReference>
<dbReference type="Pfam" id="PF00672">
    <property type="entry name" value="HAMP"/>
    <property type="match status" value="1"/>
</dbReference>
<dbReference type="Pfam" id="PF02743">
    <property type="entry name" value="dCache_1"/>
    <property type="match status" value="1"/>
</dbReference>
<evidence type="ECO:0000256" key="9">
    <source>
        <dbReference type="PROSITE-ProRule" id="PRU00284"/>
    </source>
</evidence>
<reference evidence="14 15" key="1">
    <citation type="submission" date="2015-03" db="EMBL/GenBank/DDBJ databases">
        <title>Draft genome sequences of two protease-producing strains of Arsukibacterium isolated from two cold and alkaline environments.</title>
        <authorList>
            <person name="Lylloff J.E."/>
            <person name="Skov L.B."/>
            <person name="Jepsen M."/>
            <person name="Hallin P.F."/>
            <person name="Sorensen S.J."/>
            <person name="Stougaard P."/>
            <person name="Glaring M.A."/>
        </authorList>
    </citation>
    <scope>NUCLEOTIDE SEQUENCE [LARGE SCALE GENOMIC DNA]</scope>
    <source>
        <strain evidence="14 15">GCM72</strain>
    </source>
</reference>
<keyword evidence="6 11" id="KW-0472">Membrane</keyword>
<organism evidence="14 15">
    <name type="scientific">Arsukibacterium ikkense</name>
    <dbReference type="NCBI Taxonomy" id="336831"/>
    <lineage>
        <taxon>Bacteria</taxon>
        <taxon>Pseudomonadati</taxon>
        <taxon>Pseudomonadota</taxon>
        <taxon>Gammaproteobacteria</taxon>
        <taxon>Chromatiales</taxon>
        <taxon>Chromatiaceae</taxon>
        <taxon>Arsukibacterium</taxon>
    </lineage>
</organism>
<evidence type="ECO:0000259" key="13">
    <source>
        <dbReference type="PROSITE" id="PS50885"/>
    </source>
</evidence>
<feature type="domain" description="HAMP" evidence="13">
    <location>
        <begin position="313"/>
        <end position="367"/>
    </location>
</feature>
<feature type="region of interest" description="Disordered" evidence="10">
    <location>
        <begin position="541"/>
        <end position="561"/>
    </location>
</feature>
<dbReference type="PATRIC" id="fig|336831.14.peg.551"/>
<evidence type="ECO:0000256" key="11">
    <source>
        <dbReference type="SAM" id="Phobius"/>
    </source>
</evidence>
<keyword evidence="2" id="KW-1003">Cell membrane</keyword>
<evidence type="ECO:0000256" key="5">
    <source>
        <dbReference type="ARBA" id="ARBA00022989"/>
    </source>
</evidence>
<dbReference type="PROSITE" id="PS50885">
    <property type="entry name" value="HAMP"/>
    <property type="match status" value="1"/>
</dbReference>
<dbReference type="GO" id="GO:0007165">
    <property type="term" value="P:signal transduction"/>
    <property type="evidence" value="ECO:0007669"/>
    <property type="project" value="UniProtKB-KW"/>
</dbReference>
<dbReference type="PANTHER" id="PTHR32089">
    <property type="entry name" value="METHYL-ACCEPTING CHEMOTAXIS PROTEIN MCPB"/>
    <property type="match status" value="1"/>
</dbReference>
<dbReference type="GO" id="GO:0005886">
    <property type="term" value="C:plasma membrane"/>
    <property type="evidence" value="ECO:0007669"/>
    <property type="project" value="UniProtKB-SubCell"/>
</dbReference>
<dbReference type="Gene3D" id="1.10.287.950">
    <property type="entry name" value="Methyl-accepting chemotaxis protein"/>
    <property type="match status" value="1"/>
</dbReference>
<dbReference type="InterPro" id="IPR004089">
    <property type="entry name" value="MCPsignal_dom"/>
</dbReference>
<keyword evidence="5 11" id="KW-1133">Transmembrane helix</keyword>
<dbReference type="EMBL" id="LAHO01000017">
    <property type="protein sequence ID" value="KKO44309.1"/>
    <property type="molecule type" value="Genomic_DNA"/>
</dbReference>
<evidence type="ECO:0000256" key="3">
    <source>
        <dbReference type="ARBA" id="ARBA00022500"/>
    </source>
</evidence>
<evidence type="ECO:0000256" key="8">
    <source>
        <dbReference type="ARBA" id="ARBA00029447"/>
    </source>
</evidence>
<keyword evidence="3" id="KW-0145">Chemotaxis</keyword>
<dbReference type="Pfam" id="PF00015">
    <property type="entry name" value="MCPsignal"/>
    <property type="match status" value="1"/>
</dbReference>
<comment type="caution">
    <text evidence="14">The sequence shown here is derived from an EMBL/GenBank/DDBJ whole genome shotgun (WGS) entry which is preliminary data.</text>
</comment>
<accession>A0A0M2V1R2</accession>
<dbReference type="SUPFAM" id="SSF58104">
    <property type="entry name" value="Methyl-accepting chemotaxis protein (MCP) signaling domain"/>
    <property type="match status" value="1"/>
</dbReference>
<dbReference type="STRING" id="336831.WG68_15890"/>
<evidence type="ECO:0000259" key="12">
    <source>
        <dbReference type="PROSITE" id="PS50111"/>
    </source>
</evidence>
<dbReference type="InterPro" id="IPR003660">
    <property type="entry name" value="HAMP_dom"/>
</dbReference>
<keyword evidence="4 11" id="KW-0812">Transmembrane</keyword>
<evidence type="ECO:0000313" key="15">
    <source>
        <dbReference type="Proteomes" id="UP000034228"/>
    </source>
</evidence>
<dbReference type="CDD" id="cd12912">
    <property type="entry name" value="PDC2_MCP_like"/>
    <property type="match status" value="1"/>
</dbReference>
<dbReference type="Proteomes" id="UP000034228">
    <property type="component" value="Unassembled WGS sequence"/>
</dbReference>
<comment type="subcellular location">
    <subcellularLocation>
        <location evidence="1">Cell membrane</location>
        <topology evidence="1">Multi-pass membrane protein</topology>
    </subcellularLocation>
</comment>
<dbReference type="InterPro" id="IPR033479">
    <property type="entry name" value="dCache_1"/>
</dbReference>
<evidence type="ECO:0000256" key="4">
    <source>
        <dbReference type="ARBA" id="ARBA00022692"/>
    </source>
</evidence>
<evidence type="ECO:0000256" key="7">
    <source>
        <dbReference type="ARBA" id="ARBA00023224"/>
    </source>
</evidence>
<evidence type="ECO:0000256" key="6">
    <source>
        <dbReference type="ARBA" id="ARBA00023136"/>
    </source>
</evidence>
<gene>
    <name evidence="14" type="ORF">WG68_15890</name>
</gene>
<feature type="domain" description="Methyl-accepting transducer" evidence="12">
    <location>
        <begin position="372"/>
        <end position="608"/>
    </location>
</feature>
<protein>
    <submittedName>
        <fullName evidence="14">Chemotaxis protein</fullName>
    </submittedName>
</protein>
<dbReference type="PANTHER" id="PTHR32089:SF120">
    <property type="entry name" value="METHYL-ACCEPTING CHEMOTAXIS PROTEIN TLPQ"/>
    <property type="match status" value="1"/>
</dbReference>
<evidence type="ECO:0000256" key="2">
    <source>
        <dbReference type="ARBA" id="ARBA00022475"/>
    </source>
</evidence>
<name>A0A0M2V1R2_9GAMM</name>
<sequence length="644" mass="69699">MQQLKLRTVFIAFVTLALALLTVISTLININQFSGLYYGQTEQEYLPNTVGRIGEQVRSELMHPITLSEALAANSLLHNWMRDGETSAANHSRVLQFFKQQQVDAGASTLFWVSDYSKNYYTEAGVFKTISASEPRDSWFFTFLNSQTSRELAIDADERTGKLTLFVNVAVKVDNKRAAVAGLGYDVSAIASLVSGYTLGNNGFLFLVDGNGMITVHRDLALARQSINQVAQYQSIAPLVQQHRTGFSLSKATLNKQDVYIGVQDVRDTGLKLVAVLPAEEISGAINSVISFSVIASIILTAICIGLTVIFANSLSKSIQQVGDNLLQMSGDGGDLTKRLDDSHSNELGHLAKGFNAIIGKIRQLVAEIQSTETAIKTGIEQLAQLANDTFSSTEQQRAQTDQVATAITEMGQTIAEVSGIAHRTAQDTEAAVHDTHSTNDNMALTSRTMQQLNTVMADIEKTIVDFADQAAAINSVVEVINAISEQTNLLALNAAIEAARAGEQGRGFAVVADEVRNLAKRTQESTLEIREQINQLQHTAKQSTSAIQQGTASSKQVAENTEQSASSLMAIKQKFEAISAGNHQVAAATEEQGAVVEHINQSAHLISDSAASIHHNAEQQLQAISLLQQRAEQLRALVTQFKV</sequence>
<dbReference type="PROSITE" id="PS50111">
    <property type="entry name" value="CHEMOTAXIS_TRANSDUC_2"/>
    <property type="match status" value="1"/>
</dbReference>
<evidence type="ECO:0000256" key="10">
    <source>
        <dbReference type="SAM" id="MobiDB-lite"/>
    </source>
</evidence>
<keyword evidence="15" id="KW-1185">Reference proteome</keyword>
<dbReference type="OrthoDB" id="2489132at2"/>
<dbReference type="SMART" id="SM00304">
    <property type="entry name" value="HAMP"/>
    <property type="match status" value="1"/>
</dbReference>
<proteinExistence type="inferred from homology"/>
<evidence type="ECO:0000256" key="1">
    <source>
        <dbReference type="ARBA" id="ARBA00004651"/>
    </source>
</evidence>